<dbReference type="Pfam" id="PF02012">
    <property type="entry name" value="BNR"/>
    <property type="match status" value="1"/>
</dbReference>
<dbReference type="Proteomes" id="UP000782610">
    <property type="component" value="Unassembled WGS sequence"/>
</dbReference>
<name>A0A933L338_9HYPH</name>
<dbReference type="AlphaFoldDB" id="A0A933L338"/>
<evidence type="ECO:0000313" key="1">
    <source>
        <dbReference type="EMBL" id="MBI4922711.1"/>
    </source>
</evidence>
<dbReference type="Gene3D" id="2.120.10.10">
    <property type="match status" value="2"/>
</dbReference>
<sequence>MRIVASGILSRAEPGTTRANLTFPTVTSLADGTLLATLRSGDTKDSRHERIEFYRSSDGGTSWNGPVFPFVPPDVGGKAGTLKLCYVTELAPGRLLAAAMWVDRTSYPGQPLFNAETEGCLPMAILVADSTDNGATWTPWRLVPMPDEIGPPSLTSPILKLQDGRLAMSIETNKPYLDRSKWLQRAVYLHSTDGGTTWSAPVTVAEDPSGRIFNWDLRCAVAPDGRIASFAWTYDTATTKCLDIHRRISSDGGRTWAPPEDIGVSDQAARPAILSDGRTILAWVDRFGSQSIRARLATGLDAPFDAATEVTVYEHPRPEAASADTGDMLASMGLWNFGLPYAEALPDGDVLVVFYAGEAAALDIRWARLRP</sequence>
<dbReference type="CDD" id="cd15482">
    <property type="entry name" value="Sialidase_non-viral"/>
    <property type="match status" value="1"/>
</dbReference>
<organism evidence="1 2">
    <name type="scientific">Devosia nanyangense</name>
    <dbReference type="NCBI Taxonomy" id="1228055"/>
    <lineage>
        <taxon>Bacteria</taxon>
        <taxon>Pseudomonadati</taxon>
        <taxon>Pseudomonadota</taxon>
        <taxon>Alphaproteobacteria</taxon>
        <taxon>Hyphomicrobiales</taxon>
        <taxon>Devosiaceae</taxon>
        <taxon>Devosia</taxon>
    </lineage>
</organism>
<dbReference type="InterPro" id="IPR036278">
    <property type="entry name" value="Sialidase_sf"/>
</dbReference>
<dbReference type="EMBL" id="JACRAF010000037">
    <property type="protein sequence ID" value="MBI4922711.1"/>
    <property type="molecule type" value="Genomic_DNA"/>
</dbReference>
<comment type="caution">
    <text evidence="1">The sequence shown here is derived from an EMBL/GenBank/DDBJ whole genome shotgun (WGS) entry which is preliminary data.</text>
</comment>
<dbReference type="InterPro" id="IPR002860">
    <property type="entry name" value="BNR_rpt"/>
</dbReference>
<dbReference type="SUPFAM" id="SSF50939">
    <property type="entry name" value="Sialidases"/>
    <property type="match status" value="1"/>
</dbReference>
<protein>
    <submittedName>
        <fullName evidence="1">Exo-alpha-sialidase</fullName>
    </submittedName>
</protein>
<proteinExistence type="predicted"/>
<accession>A0A933L338</accession>
<evidence type="ECO:0000313" key="2">
    <source>
        <dbReference type="Proteomes" id="UP000782610"/>
    </source>
</evidence>
<gene>
    <name evidence="1" type="ORF">HY834_13270</name>
</gene>
<reference evidence="1" key="1">
    <citation type="submission" date="2020-07" db="EMBL/GenBank/DDBJ databases">
        <title>Huge and variable diversity of episymbiotic CPR bacteria and DPANN archaea in groundwater ecosystems.</title>
        <authorList>
            <person name="He C.Y."/>
            <person name="Keren R."/>
            <person name="Whittaker M."/>
            <person name="Farag I.F."/>
            <person name="Doudna J."/>
            <person name="Cate J.H.D."/>
            <person name="Banfield J.F."/>
        </authorList>
    </citation>
    <scope>NUCLEOTIDE SEQUENCE</scope>
    <source>
        <strain evidence="1">NC_groundwater_1586_Pr3_B-0.1um_66_15</strain>
    </source>
</reference>